<name>A0ABQ1E9I1_9CLOT</name>
<gene>
    <name evidence="2" type="ORF">CSC2_19170</name>
</gene>
<accession>A0ABQ1E9I1</accession>
<sequence length="82" mass="9388">MDVDDKNKIIKDEEEYFNLNRFLKKKENQYILKVFGVSLVLYILAGNFVTTEGGSTSYFLALIASVLVVNGYEKTKENSIEK</sequence>
<keyword evidence="1" id="KW-0472">Membrane</keyword>
<dbReference type="RefSeq" id="WP_206869729.1">
    <property type="nucleotide sequence ID" value="NZ_BMBA01000002.1"/>
</dbReference>
<feature type="transmembrane region" description="Helical" evidence="1">
    <location>
        <begin position="30"/>
        <end position="49"/>
    </location>
</feature>
<dbReference type="EMBL" id="BMBA01000002">
    <property type="protein sequence ID" value="GFZ31391.1"/>
    <property type="molecule type" value="Genomic_DNA"/>
</dbReference>
<feature type="transmembrane region" description="Helical" evidence="1">
    <location>
        <begin position="55"/>
        <end position="72"/>
    </location>
</feature>
<evidence type="ECO:0000256" key="1">
    <source>
        <dbReference type="SAM" id="Phobius"/>
    </source>
</evidence>
<keyword evidence="1" id="KW-1133">Transmembrane helix</keyword>
<keyword evidence="1" id="KW-0812">Transmembrane</keyword>
<reference evidence="2 3" key="1">
    <citation type="journal article" date="2021" name="Int. J. Syst. Evol. Microbiol.">
        <title>Clostridium zeae sp. nov., isolated from corn silage.</title>
        <authorList>
            <person name="Kobayashi H."/>
            <person name="Tanizawa Y."/>
            <person name="Yagura M."/>
            <person name="Sakamoto M."/>
            <person name="Ohkuma M."/>
            <person name="Tohno M."/>
        </authorList>
    </citation>
    <scope>NUCLEOTIDE SEQUENCE [LARGE SCALE GENOMIC DNA]</scope>
    <source>
        <strain evidence="2 3">CSC2</strain>
    </source>
</reference>
<keyword evidence="3" id="KW-1185">Reference proteome</keyword>
<protein>
    <recommendedName>
        <fullName evidence="4">DNA-binding protein</fullName>
    </recommendedName>
</protein>
<comment type="caution">
    <text evidence="2">The sequence shown here is derived from an EMBL/GenBank/DDBJ whole genome shotgun (WGS) entry which is preliminary data.</text>
</comment>
<evidence type="ECO:0000313" key="3">
    <source>
        <dbReference type="Proteomes" id="UP000663802"/>
    </source>
</evidence>
<organism evidence="2 3">
    <name type="scientific">Clostridium zeae</name>
    <dbReference type="NCBI Taxonomy" id="2759022"/>
    <lineage>
        <taxon>Bacteria</taxon>
        <taxon>Bacillati</taxon>
        <taxon>Bacillota</taxon>
        <taxon>Clostridia</taxon>
        <taxon>Eubacteriales</taxon>
        <taxon>Clostridiaceae</taxon>
        <taxon>Clostridium</taxon>
    </lineage>
</organism>
<proteinExistence type="predicted"/>
<dbReference type="Proteomes" id="UP000663802">
    <property type="component" value="Unassembled WGS sequence"/>
</dbReference>
<evidence type="ECO:0000313" key="2">
    <source>
        <dbReference type="EMBL" id="GFZ31391.1"/>
    </source>
</evidence>
<evidence type="ECO:0008006" key="4">
    <source>
        <dbReference type="Google" id="ProtNLM"/>
    </source>
</evidence>